<keyword evidence="2" id="KW-1185">Reference proteome</keyword>
<dbReference type="EMBL" id="WQMT02000003">
    <property type="protein sequence ID" value="KAG9225172.1"/>
    <property type="molecule type" value="Genomic_DNA"/>
</dbReference>
<reference evidence="1 2" key="1">
    <citation type="journal article" date="2021" name="Appl. Environ. Microbiol.">
        <title>Genetic linkage and physical mapping for an oyster mushroom Pleurotus cornucopiae and QTL analysis for the trait cap color.</title>
        <authorList>
            <person name="Zhang Y."/>
            <person name="Gao W."/>
            <person name="Sonnenberg A."/>
            <person name="Chen Q."/>
            <person name="Zhang J."/>
            <person name="Huang C."/>
        </authorList>
    </citation>
    <scope>NUCLEOTIDE SEQUENCE [LARGE SCALE GENOMIC DNA]</scope>
    <source>
        <strain evidence="1">CCMSSC00406</strain>
    </source>
</reference>
<organism evidence="1 2">
    <name type="scientific">Pleurotus cornucopiae</name>
    <name type="common">Cornucopia mushroom</name>
    <dbReference type="NCBI Taxonomy" id="5321"/>
    <lineage>
        <taxon>Eukaryota</taxon>
        <taxon>Fungi</taxon>
        <taxon>Dikarya</taxon>
        <taxon>Basidiomycota</taxon>
        <taxon>Agaricomycotina</taxon>
        <taxon>Agaricomycetes</taxon>
        <taxon>Agaricomycetidae</taxon>
        <taxon>Agaricales</taxon>
        <taxon>Pleurotineae</taxon>
        <taxon>Pleurotaceae</taxon>
        <taxon>Pleurotus</taxon>
    </lineage>
</organism>
<evidence type="ECO:0000313" key="1">
    <source>
        <dbReference type="EMBL" id="KAG9225172.1"/>
    </source>
</evidence>
<evidence type="ECO:0000313" key="2">
    <source>
        <dbReference type="Proteomes" id="UP000824881"/>
    </source>
</evidence>
<protein>
    <submittedName>
        <fullName evidence="1">Uncharacterized protein</fullName>
    </submittedName>
</protein>
<comment type="caution">
    <text evidence="1">The sequence shown here is derived from an EMBL/GenBank/DDBJ whole genome shotgun (WGS) entry which is preliminary data.</text>
</comment>
<proteinExistence type="predicted"/>
<gene>
    <name evidence="1" type="ORF">CCMSSC00406_0007417</name>
</gene>
<dbReference type="Proteomes" id="UP000824881">
    <property type="component" value="Unassembled WGS sequence"/>
</dbReference>
<accession>A0ACB7J3L6</accession>
<name>A0ACB7J3L6_PLECO</name>
<sequence length="212" mass="23265">MASCEFIRTRATSSSEEPYPGIQPSVMSINFSADLPLVLRIHVSNLHFRIRNDNTDGLYPELLDYGILSQFLQQLRVSDRGNLKKITMTVTMEVESTDDDELRADEVRELAKLKKVFAGILLKRSADSLTKYHLLKTSLQRQGAERIDAIPGASGAGAIALIPLKVKIANIFAETGSFAVKEGERGDGILDSDYGDRAEDVLAADGVPSARR</sequence>